<reference evidence="3 4" key="1">
    <citation type="submission" date="2017-02" db="EMBL/GenBank/DDBJ databases">
        <title>Whole genome sequencing of Metallibacterium scheffleri DSM 24874 (T).</title>
        <authorList>
            <person name="Kumar S."/>
            <person name="Patil P."/>
            <person name="Patil P.B."/>
        </authorList>
    </citation>
    <scope>NUCLEOTIDE SEQUENCE [LARGE SCALE GENOMIC DNA]</scope>
    <source>
        <strain evidence="3 4">DSM 24874</strain>
    </source>
</reference>
<evidence type="ECO:0008006" key="5">
    <source>
        <dbReference type="Google" id="ProtNLM"/>
    </source>
</evidence>
<dbReference type="Pfam" id="PF13561">
    <property type="entry name" value="adh_short_C2"/>
    <property type="match status" value="1"/>
</dbReference>
<dbReference type="OrthoDB" id="9793499at2"/>
<proteinExistence type="inferred from homology"/>
<keyword evidence="2" id="KW-0560">Oxidoreductase</keyword>
<dbReference type="PANTHER" id="PTHR43639:SF1">
    <property type="entry name" value="SHORT-CHAIN DEHYDROGENASE_REDUCTASE FAMILY PROTEIN"/>
    <property type="match status" value="1"/>
</dbReference>
<dbReference type="PANTHER" id="PTHR43639">
    <property type="entry name" value="OXIDOREDUCTASE, SHORT-CHAIN DEHYDROGENASE/REDUCTASE FAMILY (AFU_ORTHOLOGUE AFUA_5G02870)"/>
    <property type="match status" value="1"/>
</dbReference>
<comment type="similarity">
    <text evidence="1">Belongs to the short-chain dehydrogenases/reductases (SDR) family.</text>
</comment>
<protein>
    <recommendedName>
        <fullName evidence="5">Pteridine reductase</fullName>
    </recommendedName>
</protein>
<dbReference type="AlphaFoldDB" id="A0A4S3KSX7"/>
<dbReference type="SUPFAM" id="SSF51735">
    <property type="entry name" value="NAD(P)-binding Rossmann-fold domains"/>
    <property type="match status" value="1"/>
</dbReference>
<dbReference type="EMBL" id="MWQO01000002">
    <property type="protein sequence ID" value="THD12247.1"/>
    <property type="molecule type" value="Genomic_DNA"/>
</dbReference>
<dbReference type="InterPro" id="IPR036291">
    <property type="entry name" value="NAD(P)-bd_dom_sf"/>
</dbReference>
<dbReference type="RefSeq" id="WP_081126079.1">
    <property type="nucleotide sequence ID" value="NZ_DAHXOC010000002.1"/>
</dbReference>
<evidence type="ECO:0000256" key="1">
    <source>
        <dbReference type="ARBA" id="ARBA00006484"/>
    </source>
</evidence>
<keyword evidence="4" id="KW-1185">Reference proteome</keyword>
<dbReference type="InterPro" id="IPR002347">
    <property type="entry name" value="SDR_fam"/>
</dbReference>
<comment type="caution">
    <text evidence="3">The sequence shown here is derived from an EMBL/GenBank/DDBJ whole genome shotgun (WGS) entry which is preliminary data.</text>
</comment>
<dbReference type="PRINTS" id="PR00081">
    <property type="entry name" value="GDHRDH"/>
</dbReference>
<evidence type="ECO:0000313" key="4">
    <source>
        <dbReference type="Proteomes" id="UP000307749"/>
    </source>
</evidence>
<evidence type="ECO:0000256" key="2">
    <source>
        <dbReference type="ARBA" id="ARBA00023002"/>
    </source>
</evidence>
<dbReference type="STRING" id="993689.GCA_002077135_00679"/>
<organism evidence="3 4">
    <name type="scientific">Metallibacterium scheffleri</name>
    <dbReference type="NCBI Taxonomy" id="993689"/>
    <lineage>
        <taxon>Bacteria</taxon>
        <taxon>Pseudomonadati</taxon>
        <taxon>Pseudomonadota</taxon>
        <taxon>Gammaproteobacteria</taxon>
        <taxon>Lysobacterales</taxon>
        <taxon>Rhodanobacteraceae</taxon>
        <taxon>Metallibacterium</taxon>
    </lineage>
</organism>
<gene>
    <name evidence="3" type="ORF">B1806_00350</name>
</gene>
<dbReference type="Proteomes" id="UP000307749">
    <property type="component" value="Unassembled WGS sequence"/>
</dbReference>
<dbReference type="Gene3D" id="3.40.50.720">
    <property type="entry name" value="NAD(P)-binding Rossmann-like Domain"/>
    <property type="match status" value="1"/>
</dbReference>
<evidence type="ECO:0000313" key="3">
    <source>
        <dbReference type="EMBL" id="THD12247.1"/>
    </source>
</evidence>
<accession>A0A4S3KSX7</accession>
<sequence>MNPFPRTLITGATRRVGAEIARQLHADHDLLLHARHAHADAEALAARFNATRARSARILCAELGDEPARAQLAADVGAAPLDLVVFNASRYAPSDLTAAPAMRNAELRAFLEVNVVATWDLALRLRPLLTAAARARGDAAIVVILDLYAQRPLPGYEAYSISRAAGGMLVQALARAFGSEGIRVNGVAPGTVLWAAGAQRGETDAVPARGTALGHIGSPADVAQAVRYLAGARYVTGSVLPVDGGRSTHV</sequence>
<name>A0A4S3KSX7_9GAMM</name>
<dbReference type="GO" id="GO:0016491">
    <property type="term" value="F:oxidoreductase activity"/>
    <property type="evidence" value="ECO:0007669"/>
    <property type="project" value="UniProtKB-KW"/>
</dbReference>